<name>A0A9P0II98_SPOLI</name>
<evidence type="ECO:0000313" key="3">
    <source>
        <dbReference type="EMBL" id="CAH1646715.1"/>
    </source>
</evidence>
<evidence type="ECO:0000256" key="2">
    <source>
        <dbReference type="SAM" id="SignalP"/>
    </source>
</evidence>
<evidence type="ECO:0000313" key="4">
    <source>
        <dbReference type="Proteomes" id="UP001153321"/>
    </source>
</evidence>
<evidence type="ECO:0000256" key="1">
    <source>
        <dbReference type="SAM" id="Phobius"/>
    </source>
</evidence>
<keyword evidence="1" id="KW-0812">Transmembrane</keyword>
<organism evidence="3 4">
    <name type="scientific">Spodoptera littoralis</name>
    <name type="common">Egyptian cotton leafworm</name>
    <dbReference type="NCBI Taxonomy" id="7109"/>
    <lineage>
        <taxon>Eukaryota</taxon>
        <taxon>Metazoa</taxon>
        <taxon>Ecdysozoa</taxon>
        <taxon>Arthropoda</taxon>
        <taxon>Hexapoda</taxon>
        <taxon>Insecta</taxon>
        <taxon>Pterygota</taxon>
        <taxon>Neoptera</taxon>
        <taxon>Endopterygota</taxon>
        <taxon>Lepidoptera</taxon>
        <taxon>Glossata</taxon>
        <taxon>Ditrysia</taxon>
        <taxon>Noctuoidea</taxon>
        <taxon>Noctuidae</taxon>
        <taxon>Amphipyrinae</taxon>
        <taxon>Spodoptera</taxon>
    </lineage>
</organism>
<dbReference type="Proteomes" id="UP001153321">
    <property type="component" value="Chromosome 8"/>
</dbReference>
<feature type="chain" id="PRO_5040109561" evidence="2">
    <location>
        <begin position="19"/>
        <end position="314"/>
    </location>
</feature>
<gene>
    <name evidence="3" type="ORF">SPLIT_LOCUS12066</name>
</gene>
<sequence>MRPLTALFIVAACQCVYSHQHSRTSRQLLQTTLHSLLGQYYHPIQRIFSCSHELGPTKCLSALSVWRAERAIKAFAQNPGKQFNLTEDVEQFPWKKFSNVSDEQLYTQLYDDTRKLLQYKSLGFDMIPGYSVKLGSKANGTMRVDIYTSDTAETGRSSTKKLQKMFYKYAPFLLVPGLVVSAIIPFILPGLKMMTLMVGMMNSMALMGATFTILRNNAFNDKYQHKVIYVNSGYENEKHFAASNNEEHIHTDHYGMVYDETKNHPQQASNALGVEFENMESLPPFALNPDWLKAYSDGKIVALMGQDQHIEKKH</sequence>
<keyword evidence="4" id="KW-1185">Reference proteome</keyword>
<feature type="signal peptide" evidence="2">
    <location>
        <begin position="1"/>
        <end position="18"/>
    </location>
</feature>
<feature type="transmembrane region" description="Helical" evidence="1">
    <location>
        <begin position="166"/>
        <end position="188"/>
    </location>
</feature>
<keyword evidence="1" id="KW-0472">Membrane</keyword>
<keyword evidence="2" id="KW-0732">Signal</keyword>
<dbReference type="AlphaFoldDB" id="A0A9P0II98"/>
<proteinExistence type="predicted"/>
<protein>
    <submittedName>
        <fullName evidence="3">Uncharacterized protein</fullName>
    </submittedName>
</protein>
<feature type="transmembrane region" description="Helical" evidence="1">
    <location>
        <begin position="195"/>
        <end position="214"/>
    </location>
</feature>
<keyword evidence="1" id="KW-1133">Transmembrane helix</keyword>
<reference evidence="3" key="1">
    <citation type="submission" date="2022-02" db="EMBL/GenBank/DDBJ databases">
        <authorList>
            <person name="King R."/>
        </authorList>
    </citation>
    <scope>NUCLEOTIDE SEQUENCE</scope>
</reference>
<dbReference type="EMBL" id="LR824539">
    <property type="protein sequence ID" value="CAH1646715.1"/>
    <property type="molecule type" value="Genomic_DNA"/>
</dbReference>
<accession>A0A9P0II98</accession>